<protein>
    <recommendedName>
        <fullName evidence="4">Protein kinase domain-containing protein</fullName>
    </recommendedName>
</protein>
<dbReference type="Gene3D" id="1.10.510.10">
    <property type="entry name" value="Transferase(Phosphotransferase) domain 1"/>
    <property type="match status" value="1"/>
</dbReference>
<proteinExistence type="predicted"/>
<reference evidence="2 3" key="2">
    <citation type="submission" date="2013-02" db="EMBL/GenBank/DDBJ databases">
        <title>The Genome Sequence of Plasmodium falciparum FCH/4.</title>
        <authorList>
            <consortium name="The Broad Institute Genome Sequencing Platform"/>
            <consortium name="The Broad Institute Genome Sequencing Center for Infectious Disease"/>
            <person name="Neafsey D."/>
            <person name="Cheeseman I."/>
            <person name="Volkman S."/>
            <person name="Adams J."/>
            <person name="Walker B."/>
            <person name="Young S.K."/>
            <person name="Zeng Q."/>
            <person name="Gargeya S."/>
            <person name="Fitzgerald M."/>
            <person name="Haas B."/>
            <person name="Abouelleil A."/>
            <person name="Alvarado L."/>
            <person name="Arachchi H.M."/>
            <person name="Berlin A.M."/>
            <person name="Chapman S.B."/>
            <person name="Dewar J."/>
            <person name="Goldberg J."/>
            <person name="Griggs A."/>
            <person name="Gujja S."/>
            <person name="Hansen M."/>
            <person name="Howarth C."/>
            <person name="Imamovic A."/>
            <person name="Larimer J."/>
            <person name="McCowan C."/>
            <person name="Murphy C."/>
            <person name="Neiman D."/>
            <person name="Pearson M."/>
            <person name="Priest M."/>
            <person name="Roberts A."/>
            <person name="Saif S."/>
            <person name="Shea T."/>
            <person name="Sisk P."/>
            <person name="Sykes S."/>
            <person name="Wortman J."/>
            <person name="Nusbaum C."/>
            <person name="Birren B."/>
        </authorList>
    </citation>
    <scope>NUCLEOTIDE SEQUENCE [LARGE SCALE GENOMIC DNA]</scope>
    <source>
        <strain evidence="2 3">FCH/4</strain>
    </source>
</reference>
<keyword evidence="1" id="KW-0472">Membrane</keyword>
<evidence type="ECO:0000313" key="2">
    <source>
        <dbReference type="EMBL" id="ETW27206.1"/>
    </source>
</evidence>
<evidence type="ECO:0000313" key="3">
    <source>
        <dbReference type="Proteomes" id="UP000030656"/>
    </source>
</evidence>
<evidence type="ECO:0008006" key="4">
    <source>
        <dbReference type="Google" id="ProtNLM"/>
    </source>
</evidence>
<dbReference type="EMBL" id="KI928098">
    <property type="protein sequence ID" value="ETW27206.1"/>
    <property type="molecule type" value="Genomic_DNA"/>
</dbReference>
<keyword evidence="1" id="KW-0812">Transmembrane</keyword>
<organism evidence="2 3">
    <name type="scientific">Plasmodium falciparum FCH/4</name>
    <dbReference type="NCBI Taxonomy" id="1036724"/>
    <lineage>
        <taxon>Eukaryota</taxon>
        <taxon>Sar</taxon>
        <taxon>Alveolata</taxon>
        <taxon>Apicomplexa</taxon>
        <taxon>Aconoidasida</taxon>
        <taxon>Haemosporida</taxon>
        <taxon>Plasmodiidae</taxon>
        <taxon>Plasmodium</taxon>
        <taxon>Plasmodium (Laverania)</taxon>
    </lineage>
</organism>
<name>A0A024VH03_PLAFA</name>
<reference evidence="2 3" key="1">
    <citation type="submission" date="2013-02" db="EMBL/GenBank/DDBJ databases">
        <title>The Genome Annotation of Plasmodium falciparum FCH/4.</title>
        <authorList>
            <consortium name="The Broad Institute Genome Sequencing Platform"/>
            <consortium name="The Broad Institute Genome Sequencing Center for Infectious Disease"/>
            <person name="Neafsey D."/>
            <person name="Hoffman S."/>
            <person name="Volkman S."/>
            <person name="Rosenthal P."/>
            <person name="Walker B."/>
            <person name="Young S.K."/>
            <person name="Zeng Q."/>
            <person name="Gargeya S."/>
            <person name="Fitzgerald M."/>
            <person name="Haas B."/>
            <person name="Abouelleil A."/>
            <person name="Allen A.W."/>
            <person name="Alvarado L."/>
            <person name="Arachchi H.M."/>
            <person name="Berlin A.M."/>
            <person name="Chapman S.B."/>
            <person name="Gainer-Dewar J."/>
            <person name="Goldberg J."/>
            <person name="Griggs A."/>
            <person name="Gujja S."/>
            <person name="Hansen M."/>
            <person name="Howarth C."/>
            <person name="Imamovic A."/>
            <person name="Ireland A."/>
            <person name="Larimer J."/>
            <person name="McCowan C."/>
            <person name="Murphy C."/>
            <person name="Pearson M."/>
            <person name="Poon T.W."/>
            <person name="Priest M."/>
            <person name="Roberts A."/>
            <person name="Saif S."/>
            <person name="Shea T."/>
            <person name="Sisk P."/>
            <person name="Sykes S."/>
            <person name="Wortman J."/>
            <person name="Nusbaum C."/>
            <person name="Birren B."/>
        </authorList>
    </citation>
    <scope>NUCLEOTIDE SEQUENCE [LARGE SCALE GENOMIC DNA]</scope>
    <source>
        <strain evidence="2 3">FCH/4</strain>
    </source>
</reference>
<accession>A0A024VH03</accession>
<dbReference type="AlphaFoldDB" id="A0A024VH03"/>
<keyword evidence="1" id="KW-1133">Transmembrane helix</keyword>
<dbReference type="SUPFAM" id="SSF56112">
    <property type="entry name" value="Protein kinase-like (PK-like)"/>
    <property type="match status" value="1"/>
</dbReference>
<evidence type="ECO:0000256" key="1">
    <source>
        <dbReference type="SAM" id="Phobius"/>
    </source>
</evidence>
<sequence>MWINVLYALGCIIFELINLCPLFPGKFKKDEYSEECSQIINLIEVIGSPQIQEMIKKKKRKT</sequence>
<gene>
    <name evidence="2" type="ORF">PFFCH_05383</name>
</gene>
<dbReference type="InterPro" id="IPR011009">
    <property type="entry name" value="Kinase-like_dom_sf"/>
</dbReference>
<feature type="transmembrane region" description="Helical" evidence="1">
    <location>
        <begin position="6"/>
        <end position="23"/>
    </location>
</feature>
<dbReference type="Proteomes" id="UP000030656">
    <property type="component" value="Unassembled WGS sequence"/>
</dbReference>